<organism evidence="1 2">
    <name type="scientific">Nesterenkonia rhizosphaerae</name>
    <dbReference type="NCBI Taxonomy" id="1348272"/>
    <lineage>
        <taxon>Bacteria</taxon>
        <taxon>Bacillati</taxon>
        <taxon>Actinomycetota</taxon>
        <taxon>Actinomycetes</taxon>
        <taxon>Micrococcales</taxon>
        <taxon>Micrococcaceae</taxon>
        <taxon>Nesterenkonia</taxon>
    </lineage>
</organism>
<evidence type="ECO:0000313" key="1">
    <source>
        <dbReference type="EMBL" id="GAA4924399.1"/>
    </source>
</evidence>
<comment type="caution">
    <text evidence="1">The sequence shown here is derived from an EMBL/GenBank/DDBJ whole genome shotgun (WGS) entry which is preliminary data.</text>
</comment>
<proteinExistence type="predicted"/>
<accession>A0ABP9G1C7</accession>
<gene>
    <name evidence="1" type="ORF">GCM10025790_22020</name>
</gene>
<protein>
    <submittedName>
        <fullName evidence="1">Uncharacterized protein</fullName>
    </submittedName>
</protein>
<keyword evidence="2" id="KW-1185">Reference proteome</keyword>
<name>A0ABP9G1C7_9MICC</name>
<dbReference type="Proteomes" id="UP001500368">
    <property type="component" value="Unassembled WGS sequence"/>
</dbReference>
<evidence type="ECO:0000313" key="2">
    <source>
        <dbReference type="Proteomes" id="UP001500368"/>
    </source>
</evidence>
<sequence length="106" mass="11808">MATLEQLQAEAAELYPYPKRGFFVQEEVDRERAAHVQAKTISADEYADVLRDVHHELVECSREGQVDIEVHGDPDPYASGSVEDRLARAVMGVLGVHIQEADDDDS</sequence>
<reference evidence="2" key="1">
    <citation type="journal article" date="2019" name="Int. J. Syst. Evol. Microbiol.">
        <title>The Global Catalogue of Microorganisms (GCM) 10K type strain sequencing project: providing services to taxonomists for standard genome sequencing and annotation.</title>
        <authorList>
            <consortium name="The Broad Institute Genomics Platform"/>
            <consortium name="The Broad Institute Genome Sequencing Center for Infectious Disease"/>
            <person name="Wu L."/>
            <person name="Ma J."/>
        </authorList>
    </citation>
    <scope>NUCLEOTIDE SEQUENCE [LARGE SCALE GENOMIC DNA]</scope>
    <source>
        <strain evidence="2">JCM 19129</strain>
    </source>
</reference>
<dbReference type="RefSeq" id="WP_345478055.1">
    <property type="nucleotide sequence ID" value="NZ_BAABLW010000007.1"/>
</dbReference>
<dbReference type="EMBL" id="BAABLW010000007">
    <property type="protein sequence ID" value="GAA4924399.1"/>
    <property type="molecule type" value="Genomic_DNA"/>
</dbReference>